<reference evidence="9 10" key="1">
    <citation type="submission" date="2016-10" db="EMBL/GenBank/DDBJ databases">
        <authorList>
            <person name="de Groot N.N."/>
        </authorList>
    </citation>
    <scope>NUCLEOTIDE SEQUENCE [LARGE SCALE GENOMIC DNA]</scope>
    <source>
        <strain evidence="9 10">Nm22</strain>
    </source>
</reference>
<evidence type="ECO:0000256" key="2">
    <source>
        <dbReference type="ARBA" id="ARBA00006464"/>
    </source>
</evidence>
<keyword evidence="4 7" id="KW-0812">Transmembrane</keyword>
<dbReference type="InterPro" id="IPR017464">
    <property type="entry name" value="Sugar_tfrase_EpsB_2"/>
</dbReference>
<evidence type="ECO:0000259" key="8">
    <source>
        <dbReference type="Pfam" id="PF02397"/>
    </source>
</evidence>
<dbReference type="EMBL" id="FOCP01000012">
    <property type="protein sequence ID" value="SEN28866.1"/>
    <property type="molecule type" value="Genomic_DNA"/>
</dbReference>
<keyword evidence="3 9" id="KW-0808">Transferase</keyword>
<feature type="transmembrane region" description="Helical" evidence="7">
    <location>
        <begin position="118"/>
        <end position="139"/>
    </location>
</feature>
<dbReference type="InterPro" id="IPR003362">
    <property type="entry name" value="Bact_transf"/>
</dbReference>
<dbReference type="STRING" id="917.SAMN05216326_10916"/>
<dbReference type="Proteomes" id="UP000199459">
    <property type="component" value="Unassembled WGS sequence"/>
</dbReference>
<dbReference type="InterPro" id="IPR017475">
    <property type="entry name" value="EPS_sugar_tfrase"/>
</dbReference>
<evidence type="ECO:0000313" key="9">
    <source>
        <dbReference type="EMBL" id="SEN28866.1"/>
    </source>
</evidence>
<evidence type="ECO:0000313" key="10">
    <source>
        <dbReference type="Proteomes" id="UP000199459"/>
    </source>
</evidence>
<dbReference type="NCBIfam" id="TIGR03025">
    <property type="entry name" value="EPS_sugtrans"/>
    <property type="match status" value="1"/>
</dbReference>
<dbReference type="GO" id="GO:0016780">
    <property type="term" value="F:phosphotransferase activity, for other substituted phosphate groups"/>
    <property type="evidence" value="ECO:0007669"/>
    <property type="project" value="TreeGrafter"/>
</dbReference>
<feature type="transmembrane region" description="Helical" evidence="7">
    <location>
        <begin position="86"/>
        <end position="106"/>
    </location>
</feature>
<dbReference type="AlphaFoldDB" id="A0A1H8FBC0"/>
<evidence type="ECO:0000256" key="4">
    <source>
        <dbReference type="ARBA" id="ARBA00022692"/>
    </source>
</evidence>
<dbReference type="Gene3D" id="3.40.50.720">
    <property type="entry name" value="NAD(P)-binding Rossmann-like Domain"/>
    <property type="match status" value="1"/>
</dbReference>
<dbReference type="PANTHER" id="PTHR30576">
    <property type="entry name" value="COLANIC BIOSYNTHESIS UDP-GLUCOSE LIPID CARRIER TRANSFERASE"/>
    <property type="match status" value="1"/>
</dbReference>
<organism evidence="9 10">
    <name type="scientific">Nitrosomonas marina</name>
    <dbReference type="NCBI Taxonomy" id="917"/>
    <lineage>
        <taxon>Bacteria</taxon>
        <taxon>Pseudomonadati</taxon>
        <taxon>Pseudomonadota</taxon>
        <taxon>Betaproteobacteria</taxon>
        <taxon>Nitrosomonadales</taxon>
        <taxon>Nitrosomonadaceae</taxon>
        <taxon>Nitrosomonas</taxon>
    </lineage>
</organism>
<feature type="domain" description="Bacterial sugar transferase" evidence="8">
    <location>
        <begin position="311"/>
        <end position="494"/>
    </location>
</feature>
<keyword evidence="5 7" id="KW-1133">Transmembrane helix</keyword>
<evidence type="ECO:0000256" key="3">
    <source>
        <dbReference type="ARBA" id="ARBA00022679"/>
    </source>
</evidence>
<feature type="transmembrane region" description="Helical" evidence="7">
    <location>
        <begin position="43"/>
        <end position="66"/>
    </location>
</feature>
<evidence type="ECO:0000256" key="5">
    <source>
        <dbReference type="ARBA" id="ARBA00022989"/>
    </source>
</evidence>
<dbReference type="GO" id="GO:0016020">
    <property type="term" value="C:membrane"/>
    <property type="evidence" value="ECO:0007669"/>
    <property type="project" value="UniProtKB-SubCell"/>
</dbReference>
<dbReference type="PANTHER" id="PTHR30576:SF0">
    <property type="entry name" value="UNDECAPRENYL-PHOSPHATE N-ACETYLGALACTOSAMINYL 1-PHOSPHATE TRANSFERASE-RELATED"/>
    <property type="match status" value="1"/>
</dbReference>
<feature type="transmembrane region" description="Helical" evidence="7">
    <location>
        <begin position="145"/>
        <end position="167"/>
    </location>
</feature>
<name>A0A1H8FBC0_9PROT</name>
<dbReference type="OrthoDB" id="9808602at2"/>
<evidence type="ECO:0000256" key="6">
    <source>
        <dbReference type="ARBA" id="ARBA00023136"/>
    </source>
</evidence>
<keyword evidence="6 7" id="KW-0472">Membrane</keyword>
<comment type="subcellular location">
    <subcellularLocation>
        <location evidence="1">Membrane</location>
        <topology evidence="1">Multi-pass membrane protein</topology>
    </subcellularLocation>
</comment>
<comment type="similarity">
    <text evidence="2">Belongs to the bacterial sugar transferase family.</text>
</comment>
<protein>
    <submittedName>
        <fullName evidence="9">Sugar transferase, PEP-CTERM system associated/exopolysaccharide biosynthesis polyprenyl glycosylphosphotransferase</fullName>
    </submittedName>
</protein>
<sequence length="500" mass="57097">MSSRLNHKELYTFLVQFGVSTVYLQQQVFSKLEKKLLKINNLYIPKISILIIGIDFLLLLIAFFGGVHLRLAEGHDFTFTLFSDSFYEACIFIIAMLFSMAAMGMYLPETQRDFNTTLFRLMPSVALCFGLMTLIFYIFPDTYLGRGALFFVMILSFAGILLARAILYKGVSTDIFRPRTIVLGIGKNAKELINQNGKLPAHHQPKIIGFVPFQGEERHVPTSLIISGKDSLLKLASQYKAEEIIIAPQERRGGYFPIQELLECKMHGIRVMDIATFFERENGHIRMDSLYPSWFVFGGGFDQSLLRSIIKRTFDLLASLTLLVITLPIMLIAALFILIEDGFPIFYRQERVGKTGETFMVLKFRSMKKNAEKDNSPQWAATNDPRITRVGNIIRKLRIDELPQIVNVLKNEMSFVGPRPERPYFVNMLNAQVPYYNVRHSVKPGITGWAQVRFPYGSSVEDAIEKLQYDLYYVKNHSLFLDAVIIILTVEVVLMGKGSR</sequence>
<evidence type="ECO:0000256" key="7">
    <source>
        <dbReference type="SAM" id="Phobius"/>
    </source>
</evidence>
<feature type="transmembrane region" description="Helical" evidence="7">
    <location>
        <begin position="316"/>
        <end position="339"/>
    </location>
</feature>
<dbReference type="Pfam" id="PF02397">
    <property type="entry name" value="Bac_transf"/>
    <property type="match status" value="1"/>
</dbReference>
<accession>A0A1H8FBC0</accession>
<proteinExistence type="inferred from homology"/>
<dbReference type="NCBIfam" id="TIGR03013">
    <property type="entry name" value="EpsB_2"/>
    <property type="match status" value="1"/>
</dbReference>
<gene>
    <name evidence="9" type="ORF">SAMN05216325_11284</name>
</gene>
<evidence type="ECO:0000256" key="1">
    <source>
        <dbReference type="ARBA" id="ARBA00004141"/>
    </source>
</evidence>